<keyword evidence="3" id="KW-1185">Reference proteome</keyword>
<dbReference type="PROSITE" id="PS50181">
    <property type="entry name" value="FBOX"/>
    <property type="match status" value="1"/>
</dbReference>
<reference evidence="2 3" key="1">
    <citation type="journal article" date="2016" name="Nat. Commun.">
        <title>Ectomycorrhizal ecology is imprinted in the genome of the dominant symbiotic fungus Cenococcum geophilum.</title>
        <authorList>
            <consortium name="DOE Joint Genome Institute"/>
            <person name="Peter M."/>
            <person name="Kohler A."/>
            <person name="Ohm R.A."/>
            <person name="Kuo A."/>
            <person name="Krutzmann J."/>
            <person name="Morin E."/>
            <person name="Arend M."/>
            <person name="Barry K.W."/>
            <person name="Binder M."/>
            <person name="Choi C."/>
            <person name="Clum A."/>
            <person name="Copeland A."/>
            <person name="Grisel N."/>
            <person name="Haridas S."/>
            <person name="Kipfer T."/>
            <person name="LaButti K."/>
            <person name="Lindquist E."/>
            <person name="Lipzen A."/>
            <person name="Maire R."/>
            <person name="Meier B."/>
            <person name="Mihaltcheva S."/>
            <person name="Molinier V."/>
            <person name="Murat C."/>
            <person name="Poggeler S."/>
            <person name="Quandt C.A."/>
            <person name="Sperisen C."/>
            <person name="Tritt A."/>
            <person name="Tisserant E."/>
            <person name="Crous P.W."/>
            <person name="Henrissat B."/>
            <person name="Nehls U."/>
            <person name="Egli S."/>
            <person name="Spatafora J.W."/>
            <person name="Grigoriev I.V."/>
            <person name="Martin F.M."/>
        </authorList>
    </citation>
    <scope>NUCLEOTIDE SEQUENCE [LARGE SCALE GENOMIC DNA]</scope>
    <source>
        <strain evidence="2 3">CBS 207.34</strain>
    </source>
</reference>
<protein>
    <recommendedName>
        <fullName evidence="1">F-box domain-containing protein</fullName>
    </recommendedName>
</protein>
<dbReference type="Pfam" id="PF12937">
    <property type="entry name" value="F-box-like"/>
    <property type="match status" value="1"/>
</dbReference>
<sequence>MLSLKGSSKALVCKLKDKITTKLGRKRSVKLTNSLESPSPNLLVLPDELLIQIESYLDDQNDVRNACLVSRSLARTSQEKLYRNIDLVHNGKFASGPATYSLRLLLRTLIERSDLASRVKSLNMYIGNYQRSWEDMHGTSDAFNVREARYPMEEILSDFHIQMLSMVVLQLKVPSERPWMLDVRSGCDGALAGVLLAMLPRLSKLKIETARSMPPFLKMLFASDPDGRFPLFRIAGFAGLKDCLISHHMANFSWFGIGKEVPLLGLPYLTTLHLSSLHQPVALPHTRFTNCVGISNVTDLRIEGVNIQNIAQFLGCFKPLRSFAYCGHNVPTLNNIIVDFSDVVPLLYKSYSSLEYLEITLLTDRPDLIYRLVGSLHRFQRLKEFVIPQRAFLGNISHCTKTLIDFLPSSLETLTLVQANNDIWTDLRSFASRKSKAAQEHDVLFAVPNLRNIRLDWRGGACDKDEWGSLSAFMAYDELFDILRDLRVDIEMLGNEANFKAYKV</sequence>
<proteinExistence type="predicted"/>
<evidence type="ECO:0000313" key="3">
    <source>
        <dbReference type="Proteomes" id="UP000250140"/>
    </source>
</evidence>
<dbReference type="SUPFAM" id="SSF81383">
    <property type="entry name" value="F-box domain"/>
    <property type="match status" value="1"/>
</dbReference>
<dbReference type="InterPro" id="IPR001810">
    <property type="entry name" value="F-box_dom"/>
</dbReference>
<dbReference type="OrthoDB" id="3750626at2759"/>
<name>A0A8E2F917_9PEZI</name>
<accession>A0A8E2F917</accession>
<organism evidence="2 3">
    <name type="scientific">Glonium stellatum</name>
    <dbReference type="NCBI Taxonomy" id="574774"/>
    <lineage>
        <taxon>Eukaryota</taxon>
        <taxon>Fungi</taxon>
        <taxon>Dikarya</taxon>
        <taxon>Ascomycota</taxon>
        <taxon>Pezizomycotina</taxon>
        <taxon>Dothideomycetes</taxon>
        <taxon>Pleosporomycetidae</taxon>
        <taxon>Gloniales</taxon>
        <taxon>Gloniaceae</taxon>
        <taxon>Glonium</taxon>
    </lineage>
</organism>
<dbReference type="EMBL" id="KV748844">
    <property type="protein sequence ID" value="OCL12684.1"/>
    <property type="molecule type" value="Genomic_DNA"/>
</dbReference>
<dbReference type="AlphaFoldDB" id="A0A8E2F917"/>
<dbReference type="InterPro" id="IPR036047">
    <property type="entry name" value="F-box-like_dom_sf"/>
</dbReference>
<evidence type="ECO:0000313" key="2">
    <source>
        <dbReference type="EMBL" id="OCL12684.1"/>
    </source>
</evidence>
<evidence type="ECO:0000259" key="1">
    <source>
        <dbReference type="PROSITE" id="PS50181"/>
    </source>
</evidence>
<gene>
    <name evidence="2" type="ORF">AOQ84DRAFT_418820</name>
</gene>
<dbReference type="Proteomes" id="UP000250140">
    <property type="component" value="Unassembled WGS sequence"/>
</dbReference>
<feature type="domain" description="F-box" evidence="1">
    <location>
        <begin position="39"/>
        <end position="85"/>
    </location>
</feature>